<feature type="transmembrane region" description="Helical" evidence="2">
    <location>
        <begin position="25"/>
        <end position="45"/>
    </location>
</feature>
<dbReference type="InterPro" id="IPR043128">
    <property type="entry name" value="Rev_trsase/Diguanyl_cyclase"/>
</dbReference>
<reference evidence="5" key="1">
    <citation type="submission" date="2005-10" db="EMBL/GenBank/DDBJ databases">
        <title>Complete sequence of Pelobacter carbinolicus DSM 2380.</title>
        <authorList>
            <person name="Copeland A."/>
            <person name="Lucas S."/>
            <person name="Lapidus A."/>
            <person name="Barry K."/>
            <person name="Detter J.C."/>
            <person name="Glavina T."/>
            <person name="Hammon N."/>
            <person name="Israni S."/>
            <person name="Pitluck S."/>
            <person name="Chertkov O."/>
            <person name="Schmutz J."/>
            <person name="Larimer F."/>
            <person name="Land M."/>
            <person name="Kyrpides N."/>
            <person name="Ivanova N."/>
            <person name="Richardson P."/>
        </authorList>
    </citation>
    <scope>NUCLEOTIDE SEQUENCE [LARGE SCALE GENOMIC DNA]</scope>
    <source>
        <strain evidence="5">DSM 2380 / NBRC 103641 / GraBd1</strain>
    </source>
</reference>
<dbReference type="SUPFAM" id="SSF55073">
    <property type="entry name" value="Nucleotide cyclase"/>
    <property type="match status" value="1"/>
</dbReference>
<dbReference type="Pfam" id="PF00990">
    <property type="entry name" value="GGDEF"/>
    <property type="match status" value="1"/>
</dbReference>
<keyword evidence="5" id="KW-1185">Reference proteome</keyword>
<dbReference type="InterPro" id="IPR029787">
    <property type="entry name" value="Nucleotide_cyclase"/>
</dbReference>
<dbReference type="InterPro" id="IPR050469">
    <property type="entry name" value="Diguanylate_Cyclase"/>
</dbReference>
<dbReference type="EMBL" id="CP000142">
    <property type="protein sequence ID" value="ABA87773.1"/>
    <property type="molecule type" value="Genomic_DNA"/>
</dbReference>
<dbReference type="InterPro" id="IPR000160">
    <property type="entry name" value="GGDEF_dom"/>
</dbReference>
<dbReference type="GO" id="GO:0052621">
    <property type="term" value="F:diguanylate cyclase activity"/>
    <property type="evidence" value="ECO:0007669"/>
    <property type="project" value="UniProtKB-EC"/>
</dbReference>
<dbReference type="CDD" id="cd01949">
    <property type="entry name" value="GGDEF"/>
    <property type="match status" value="1"/>
</dbReference>
<dbReference type="AlphaFoldDB" id="Q3A771"/>
<evidence type="ECO:0000256" key="1">
    <source>
        <dbReference type="ARBA" id="ARBA00012528"/>
    </source>
</evidence>
<dbReference type="Gene3D" id="3.30.70.270">
    <property type="match status" value="1"/>
</dbReference>
<dbReference type="SMART" id="SM00267">
    <property type="entry name" value="GGDEF"/>
    <property type="match status" value="1"/>
</dbReference>
<evidence type="ECO:0000313" key="4">
    <source>
        <dbReference type="EMBL" id="ABA87773.1"/>
    </source>
</evidence>
<dbReference type="Proteomes" id="UP000002534">
    <property type="component" value="Chromosome"/>
</dbReference>
<dbReference type="HOGENOM" id="CLU_054181_0_0_7"/>
<dbReference type="STRING" id="338963.Pcar_0513"/>
<dbReference type="GO" id="GO:1902201">
    <property type="term" value="P:negative regulation of bacterial-type flagellum-dependent cell motility"/>
    <property type="evidence" value="ECO:0007669"/>
    <property type="project" value="TreeGrafter"/>
</dbReference>
<dbReference type="KEGG" id="pca:Pcar_0513"/>
<name>Q3A771_SYNC1</name>
<dbReference type="OrthoDB" id="5512413at2"/>
<gene>
    <name evidence="4" type="ordered locus">Pcar_0513</name>
</gene>
<organism evidence="4 5">
    <name type="scientific">Syntrophotalea carbinolica (strain DSM 2380 / NBRC 103641 / GraBd1)</name>
    <name type="common">Pelobacter carbinolicus</name>
    <dbReference type="NCBI Taxonomy" id="338963"/>
    <lineage>
        <taxon>Bacteria</taxon>
        <taxon>Pseudomonadati</taxon>
        <taxon>Thermodesulfobacteriota</taxon>
        <taxon>Desulfuromonadia</taxon>
        <taxon>Desulfuromonadales</taxon>
        <taxon>Syntrophotaleaceae</taxon>
        <taxon>Syntrophotalea</taxon>
    </lineage>
</organism>
<dbReference type="RefSeq" id="WP_011340202.1">
    <property type="nucleotide sequence ID" value="NC_007498.2"/>
</dbReference>
<proteinExistence type="predicted"/>
<protein>
    <recommendedName>
        <fullName evidence="1">diguanylate cyclase</fullName>
        <ecNumber evidence="1">2.7.7.65</ecNumber>
    </recommendedName>
</protein>
<dbReference type="NCBIfam" id="TIGR00254">
    <property type="entry name" value="GGDEF"/>
    <property type="match status" value="1"/>
</dbReference>
<dbReference type="eggNOG" id="COG3706">
    <property type="taxonomic scope" value="Bacteria"/>
</dbReference>
<dbReference type="PROSITE" id="PS50887">
    <property type="entry name" value="GGDEF"/>
    <property type="match status" value="1"/>
</dbReference>
<feature type="transmembrane region" description="Helical" evidence="2">
    <location>
        <begin position="202"/>
        <end position="228"/>
    </location>
</feature>
<dbReference type="FunFam" id="3.30.70.270:FF:000001">
    <property type="entry name" value="Diguanylate cyclase domain protein"/>
    <property type="match status" value="1"/>
</dbReference>
<dbReference type="GO" id="GO:0005886">
    <property type="term" value="C:plasma membrane"/>
    <property type="evidence" value="ECO:0007669"/>
    <property type="project" value="TreeGrafter"/>
</dbReference>
<evidence type="ECO:0000313" key="5">
    <source>
        <dbReference type="Proteomes" id="UP000002534"/>
    </source>
</evidence>
<dbReference type="PANTHER" id="PTHR45138:SF5">
    <property type="entry name" value="BIFUNCTIONAL PERIPLASMIC SUBSTRATE BINDING PROTEIN_CYTOPLASMIC DIGUANYLATE CYCLASE"/>
    <property type="match status" value="1"/>
</dbReference>
<keyword evidence="2" id="KW-0472">Membrane</keyword>
<reference evidence="4 5" key="2">
    <citation type="journal article" date="2012" name="BMC Genomics">
        <title>The genome of Pelobacter carbinolicus reveals surprising metabolic capabilities and physiological features.</title>
        <authorList>
            <person name="Aklujkar M."/>
            <person name="Haveman S.A."/>
            <person name="Didonato R.Jr."/>
            <person name="Chertkov O."/>
            <person name="Han C.S."/>
            <person name="Land M.L."/>
            <person name="Brown P."/>
            <person name="Lovley D.R."/>
        </authorList>
    </citation>
    <scope>NUCLEOTIDE SEQUENCE [LARGE SCALE GENOMIC DNA]</scope>
    <source>
        <strain evidence="5">DSM 2380 / NBRC 103641 / GraBd1</strain>
    </source>
</reference>
<feature type="domain" description="GGDEF" evidence="3">
    <location>
        <begin position="280"/>
        <end position="413"/>
    </location>
</feature>
<sequence>MAIEADCFPIATEPSEDPRQLLRRFLWLGLLCVALLLALATYGVYRVYSWRLVESAHAEAQAICQVVLVKEKRQLLDIDNDGNVRLVVAEDHRADFNRRMRQYLKPYAVDAVRIWDRQLRLVNSSGKEQSDHGQAKSPLLAKALAGQSFSRLEKNGSVYAAESKPEGAHGQMVSYLPIWGRHKTVLGAIEIRRNMEEISAQLLRAVTFSGIVLAALLSALFSCIYLLVRKGAVRLAKAQEDLRWLATTDPLTGVYNRREVLARTEELLSQWRAGGDRNASFVSVLMVDFDNFKIINDTYGHPVGDRVLQELAARIQSCLEPKDILGRMGGEEFLVVLPGVGVSACREIAERLCQAVCGTPFDPENYRISGSISVGMATMRAHGGSVDAMLHDADQGLYVAKNSGKNCASLAAELPSDPDFSGKWVD</sequence>
<keyword evidence="2" id="KW-0812">Transmembrane</keyword>
<keyword evidence="2" id="KW-1133">Transmembrane helix</keyword>
<dbReference type="EC" id="2.7.7.65" evidence="1"/>
<accession>Q3A771</accession>
<evidence type="ECO:0000259" key="3">
    <source>
        <dbReference type="PROSITE" id="PS50887"/>
    </source>
</evidence>
<dbReference type="PANTHER" id="PTHR45138">
    <property type="entry name" value="REGULATORY COMPONENTS OF SENSORY TRANSDUCTION SYSTEM"/>
    <property type="match status" value="1"/>
</dbReference>
<dbReference type="GO" id="GO:0043709">
    <property type="term" value="P:cell adhesion involved in single-species biofilm formation"/>
    <property type="evidence" value="ECO:0007669"/>
    <property type="project" value="TreeGrafter"/>
</dbReference>
<evidence type="ECO:0000256" key="2">
    <source>
        <dbReference type="SAM" id="Phobius"/>
    </source>
</evidence>